<proteinExistence type="predicted"/>
<evidence type="ECO:0000313" key="3">
    <source>
        <dbReference type="EMBL" id="BAV41365.1"/>
    </source>
</evidence>
<sequence>MAIGNCCGIGEWLTMKTLFALLGLSAMIWLAAPAHAHPDEGGGDDVGFLAALQNAGITYSNPDQAIGSAKAVCWCLDGGESGLELVHDVKTHNPGFNMEAASQFAVLAATYYCPHHLSHA</sequence>
<gene>
    <name evidence="3" type="ORF">SHTP_2208</name>
</gene>
<dbReference type="InterPro" id="IPR007969">
    <property type="entry name" value="DUF732"/>
</dbReference>
<evidence type="ECO:0000313" key="4">
    <source>
        <dbReference type="Proteomes" id="UP000218067"/>
    </source>
</evidence>
<dbReference type="EMBL" id="AP017624">
    <property type="protein sequence ID" value="BAV41365.1"/>
    <property type="molecule type" value="Genomic_DNA"/>
</dbReference>
<organism evidence="3 4">
    <name type="scientific">Mycobacterium ulcerans subsp. shinshuense</name>
    <dbReference type="NCBI Taxonomy" id="1124626"/>
    <lineage>
        <taxon>Bacteria</taxon>
        <taxon>Bacillati</taxon>
        <taxon>Actinomycetota</taxon>
        <taxon>Actinomycetes</taxon>
        <taxon>Mycobacteriales</taxon>
        <taxon>Mycobacteriaceae</taxon>
        <taxon>Mycobacterium</taxon>
        <taxon>Mycobacterium ulcerans group</taxon>
    </lineage>
</organism>
<accession>A0A1B4Y2S8</accession>
<feature type="chain" id="PRO_5008572816" description="DUF732 domain-containing protein" evidence="1">
    <location>
        <begin position="37"/>
        <end position="120"/>
    </location>
</feature>
<keyword evidence="1" id="KW-0732">Signal</keyword>
<protein>
    <recommendedName>
        <fullName evidence="2">DUF732 domain-containing protein</fullName>
    </recommendedName>
</protein>
<evidence type="ECO:0000256" key="1">
    <source>
        <dbReference type="SAM" id="SignalP"/>
    </source>
</evidence>
<dbReference type="Pfam" id="PF05305">
    <property type="entry name" value="DUF732"/>
    <property type="match status" value="1"/>
</dbReference>
<evidence type="ECO:0000259" key="2">
    <source>
        <dbReference type="Pfam" id="PF05305"/>
    </source>
</evidence>
<feature type="domain" description="DUF732" evidence="2">
    <location>
        <begin position="44"/>
        <end position="114"/>
    </location>
</feature>
<dbReference type="AlphaFoldDB" id="A0A1B4Y2S8"/>
<reference evidence="3 4" key="1">
    <citation type="submission" date="2016-08" db="EMBL/GenBank/DDBJ databases">
        <title>Complete genome sequence of Mycobacterium shinshuense, a subspecies of M. ulcerans.</title>
        <authorList>
            <person name="Yoshida M."/>
            <person name="Ogura Y."/>
            <person name="Hayashi T."/>
            <person name="Hoshino Y."/>
        </authorList>
    </citation>
    <scope>NUCLEOTIDE SEQUENCE [LARGE SCALE GENOMIC DNA]</scope>
    <source>
        <strain evidence="4">ATCC 33728</strain>
    </source>
</reference>
<name>A0A1B4Y2S8_MYCUL</name>
<feature type="signal peptide" evidence="1">
    <location>
        <begin position="1"/>
        <end position="36"/>
    </location>
</feature>
<dbReference type="Proteomes" id="UP000218067">
    <property type="component" value="Chromosome"/>
</dbReference>